<reference evidence="1 2" key="1">
    <citation type="submission" date="2020-08" db="EMBL/GenBank/DDBJ databases">
        <authorList>
            <person name="Koutsovoulos G."/>
            <person name="Danchin GJ E."/>
        </authorList>
    </citation>
    <scope>NUCLEOTIDE SEQUENCE [LARGE SCALE GENOMIC DNA]</scope>
</reference>
<dbReference type="Proteomes" id="UP000580250">
    <property type="component" value="Unassembled WGS sequence"/>
</dbReference>
<proteinExistence type="predicted"/>
<accession>A0A6V7V0G6</accession>
<comment type="caution">
    <text evidence="1">The sequence shown here is derived from an EMBL/GenBank/DDBJ whole genome shotgun (WGS) entry which is preliminary data.</text>
</comment>
<dbReference type="AlphaFoldDB" id="A0A6V7V0G6"/>
<evidence type="ECO:0000313" key="2">
    <source>
        <dbReference type="Proteomes" id="UP000580250"/>
    </source>
</evidence>
<gene>
    <name evidence="1" type="ORF">MENT_LOCUS19661</name>
</gene>
<sequence length="145" mass="16741">MKPATLKDNDNSILIPISNIIQSKNVLSAKNNKENLDYGGASNKLRIKSFTTKKQRSKRKYKKINQECLGECVLNTIPLIIPENNLENLNLKNKIDEKKGDYSYKKIIFKTNGQTLNDNGKIKIKKQKDKKLKRKKLKIKKLNKI</sequence>
<protein>
    <submittedName>
        <fullName evidence="1">Uncharacterized protein</fullName>
    </submittedName>
</protein>
<organism evidence="1 2">
    <name type="scientific">Meloidogyne enterolobii</name>
    <name type="common">Root-knot nematode worm</name>
    <name type="synonym">Meloidogyne mayaguensis</name>
    <dbReference type="NCBI Taxonomy" id="390850"/>
    <lineage>
        <taxon>Eukaryota</taxon>
        <taxon>Metazoa</taxon>
        <taxon>Ecdysozoa</taxon>
        <taxon>Nematoda</taxon>
        <taxon>Chromadorea</taxon>
        <taxon>Rhabditida</taxon>
        <taxon>Tylenchina</taxon>
        <taxon>Tylenchomorpha</taxon>
        <taxon>Tylenchoidea</taxon>
        <taxon>Meloidogynidae</taxon>
        <taxon>Meloidogyninae</taxon>
        <taxon>Meloidogyne</taxon>
    </lineage>
</organism>
<dbReference type="EMBL" id="CAJEWN010000139">
    <property type="protein sequence ID" value="CAD2168306.1"/>
    <property type="molecule type" value="Genomic_DNA"/>
</dbReference>
<name>A0A6V7V0G6_MELEN</name>
<evidence type="ECO:0000313" key="1">
    <source>
        <dbReference type="EMBL" id="CAD2168306.1"/>
    </source>
</evidence>